<dbReference type="Pfam" id="PF13621">
    <property type="entry name" value="Cupin_8"/>
    <property type="match status" value="1"/>
</dbReference>
<keyword evidence="3" id="KW-1185">Reference proteome</keyword>
<dbReference type="InterPro" id="IPR041667">
    <property type="entry name" value="Cupin_8"/>
</dbReference>
<reference evidence="2 3" key="1">
    <citation type="submission" date="2017-01" db="EMBL/GenBank/DDBJ databases">
        <title>The recent genome duplication of the halophilic yeast Hortaea werneckii: insights from long-read sequencing.</title>
        <authorList>
            <person name="Sinha S."/>
            <person name="Flibotte S."/>
            <person name="Neira M."/>
            <person name="Lenassi M."/>
            <person name="Gostincar C."/>
            <person name="Stajich J.E."/>
            <person name="Nislow C.E."/>
        </authorList>
    </citation>
    <scope>NUCLEOTIDE SEQUENCE [LARGE SCALE GENOMIC DNA]</scope>
    <source>
        <strain evidence="2 3">EXF-2000</strain>
    </source>
</reference>
<evidence type="ECO:0000313" key="3">
    <source>
        <dbReference type="Proteomes" id="UP000194280"/>
    </source>
</evidence>
<sequence>MVLSYEYLSDPERKREIYFPNFYNPRQLYANNRRKQQYYASLPASERKLAVLRDKGLSHAGDLGWTLDYATAWCYRHLTGNQTGVVDAVNHLREIEDVDEETPLIAFDLLDKTLFGHKLDGMVYLKWKTLPSSSPGITSAPGVVKGIPRVCIELNKLPFEDGDGGMEDLLDVLIHQMIHAYFLITCGAQPKGAEPDGRLMDGLHFGELLLTIRDITMRCQAGELDLIFYAANRTGSNLNRRKNKFIAMNPRGAAAGLSIADGQSHCGHDNRYVRPAQMQNWQVETYSLAIELRMDSKGDQIYDIDGDSNFNAVDRLKGPPSSTYAELIWNEKRVMVPREKALTFESLRRPLEKNEKMELKVPECDEKVFCQLYNFFTCGSTQRDQSKLVVPDAEPQTSVRVAPILVVYQRNPVDLESGVNVHLDLFKVAEAMKFEELMAHVLSQLWRIPYTTDDPIRTLQSLYNDNSDSGPVHAELHRWARGFLQRCEHDTDPQVTLTWAGYTYSKGWSNYEKILQYFSDDFKDLFHRNAAFRDDCRSVAALLTREPDQEEGIPVPSTLSNFVNMTGENVMEDLVNTYHDLNASIVDDLDEEPSPLDFMRYVARNRPFVVRQAATEWKAYNEWDADYLKQRMEIEEVKVAITPHGLEDGRPVFVEPYERNEEFPDFLTYVQKSSSKGKEDTANVKYAQTQNDNLRNEYSNLYGDVPKDIPWARIALQQNADAVNLWVGNDRSVTSLHKDNYENIYVQLRGQKHFVLLPPVEMPCVNETPLARGRYVPGSSAGAGEEERLEVKVEEGDGEDAVPVAIWDPDLPEEKATPSSHLAKPLRVTLNEGDMLYLPAMWYHKVSQTAGEEGFVCAVNYWYDMDFSGPFWSQNNFIREVYNKARKQPDYPDLEISIEKD</sequence>
<dbReference type="InParanoid" id="A0A1Z5SUT1"/>
<evidence type="ECO:0000313" key="2">
    <source>
        <dbReference type="EMBL" id="OTA24576.1"/>
    </source>
</evidence>
<accession>A0A1Z5SUT1</accession>
<dbReference type="AlphaFoldDB" id="A0A1Z5SUT1"/>
<dbReference type="InterPro" id="IPR014710">
    <property type="entry name" value="RmlC-like_jellyroll"/>
</dbReference>
<feature type="domain" description="JmjC" evidence="1">
    <location>
        <begin position="673"/>
        <end position="878"/>
    </location>
</feature>
<dbReference type="PANTHER" id="PTHR12461">
    <property type="entry name" value="HYPOXIA-INDUCIBLE FACTOR 1 ALPHA INHIBITOR-RELATED"/>
    <property type="match status" value="1"/>
</dbReference>
<name>A0A1Z5SUT1_HORWE</name>
<dbReference type="Gene3D" id="2.60.120.10">
    <property type="entry name" value="Jelly Rolls"/>
    <property type="match status" value="1"/>
</dbReference>
<dbReference type="VEuPathDB" id="FungiDB:BTJ68_12701"/>
<dbReference type="PANTHER" id="PTHR12461:SF99">
    <property type="entry name" value="BIFUNCTIONAL PEPTIDASE AND (3S)-LYSYL HYDROXYLASE JMJD7"/>
    <property type="match status" value="1"/>
</dbReference>
<organism evidence="2 3">
    <name type="scientific">Hortaea werneckii EXF-2000</name>
    <dbReference type="NCBI Taxonomy" id="1157616"/>
    <lineage>
        <taxon>Eukaryota</taxon>
        <taxon>Fungi</taxon>
        <taxon>Dikarya</taxon>
        <taxon>Ascomycota</taxon>
        <taxon>Pezizomycotina</taxon>
        <taxon>Dothideomycetes</taxon>
        <taxon>Dothideomycetidae</taxon>
        <taxon>Mycosphaerellales</taxon>
        <taxon>Teratosphaeriaceae</taxon>
        <taxon>Hortaea</taxon>
    </lineage>
</organism>
<gene>
    <name evidence="2" type="ORF">BTJ68_12701</name>
</gene>
<protein>
    <recommendedName>
        <fullName evidence="1">JmjC domain-containing protein</fullName>
    </recommendedName>
</protein>
<proteinExistence type="predicted"/>
<evidence type="ECO:0000259" key="1">
    <source>
        <dbReference type="PROSITE" id="PS51184"/>
    </source>
</evidence>
<dbReference type="STRING" id="1157616.A0A1Z5SUT1"/>
<dbReference type="SMART" id="SM00558">
    <property type="entry name" value="JmjC"/>
    <property type="match status" value="1"/>
</dbReference>
<dbReference type="SUPFAM" id="SSF51197">
    <property type="entry name" value="Clavaminate synthase-like"/>
    <property type="match status" value="1"/>
</dbReference>
<dbReference type="PROSITE" id="PS51184">
    <property type="entry name" value="JMJC"/>
    <property type="match status" value="1"/>
</dbReference>
<comment type="caution">
    <text evidence="2">The sequence shown here is derived from an EMBL/GenBank/DDBJ whole genome shotgun (WGS) entry which is preliminary data.</text>
</comment>
<dbReference type="EMBL" id="MUNK01000238">
    <property type="protein sequence ID" value="OTA24576.1"/>
    <property type="molecule type" value="Genomic_DNA"/>
</dbReference>
<dbReference type="InterPro" id="IPR003347">
    <property type="entry name" value="JmjC_dom"/>
</dbReference>
<dbReference type="Proteomes" id="UP000194280">
    <property type="component" value="Unassembled WGS sequence"/>
</dbReference>